<dbReference type="RefSeq" id="WP_136407295.1">
    <property type="nucleotide sequence ID" value="NZ_SSWX01000020.1"/>
</dbReference>
<comment type="similarity">
    <text evidence="1">Belongs to the DNA2/NAM7 helicase family.</text>
</comment>
<gene>
    <name evidence="8" type="ORF">E8K88_13965</name>
</gene>
<feature type="domain" description="DNA2/NAM7 helicase helicase" evidence="6">
    <location>
        <begin position="283"/>
        <end position="342"/>
    </location>
</feature>
<dbReference type="EMBL" id="SSWX01000020">
    <property type="protein sequence ID" value="THJ31751.1"/>
    <property type="molecule type" value="Genomic_DNA"/>
</dbReference>
<dbReference type="InterPro" id="IPR027417">
    <property type="entry name" value="P-loop_NTPase"/>
</dbReference>
<keyword evidence="5" id="KW-0067">ATP-binding</keyword>
<dbReference type="Proteomes" id="UP000306236">
    <property type="component" value="Unassembled WGS sequence"/>
</dbReference>
<evidence type="ECO:0000256" key="5">
    <source>
        <dbReference type="ARBA" id="ARBA00022840"/>
    </source>
</evidence>
<dbReference type="Pfam" id="PF13087">
    <property type="entry name" value="AAA_12"/>
    <property type="match status" value="1"/>
</dbReference>
<dbReference type="InterPro" id="IPR041677">
    <property type="entry name" value="DNA2/NAM7_AAA_11"/>
</dbReference>
<dbReference type="GO" id="GO:0043139">
    <property type="term" value="F:5'-3' DNA helicase activity"/>
    <property type="evidence" value="ECO:0007669"/>
    <property type="project" value="TreeGrafter"/>
</dbReference>
<organism evidence="8 9">
    <name type="scientific">Lampropedia aestuarii</name>
    <dbReference type="NCBI Taxonomy" id="2562762"/>
    <lineage>
        <taxon>Bacteria</taxon>
        <taxon>Pseudomonadati</taxon>
        <taxon>Pseudomonadota</taxon>
        <taxon>Betaproteobacteria</taxon>
        <taxon>Burkholderiales</taxon>
        <taxon>Comamonadaceae</taxon>
        <taxon>Lampropedia</taxon>
    </lineage>
</organism>
<reference evidence="8 9" key="1">
    <citation type="submission" date="2019-04" db="EMBL/GenBank/DDBJ databases">
        <title>Lampropedia sp YIM MLB12 draf genome.</title>
        <authorList>
            <person name="Wang Y.-X."/>
        </authorList>
    </citation>
    <scope>NUCLEOTIDE SEQUENCE [LARGE SCALE GENOMIC DNA]</scope>
    <source>
        <strain evidence="8 9">YIM MLB12</strain>
    </source>
</reference>
<keyword evidence="4 8" id="KW-0347">Helicase</keyword>
<dbReference type="InterPro" id="IPR041679">
    <property type="entry name" value="DNA2/NAM7-like_C"/>
</dbReference>
<comment type="caution">
    <text evidence="8">The sequence shown here is derived from an EMBL/GenBank/DDBJ whole genome shotgun (WGS) entry which is preliminary data.</text>
</comment>
<evidence type="ECO:0000313" key="9">
    <source>
        <dbReference type="Proteomes" id="UP000306236"/>
    </source>
</evidence>
<sequence length="579" mass="64252">MSTDFLQQLQQLIEDEQEVAYARLFELWQRPLADKLRKGISQGFVQLDPGPEPGTLWAWPDGSESRFREGDLLLLHQGDALTPLGRQLSFEAEDESRWLLRGEQADQVLKAYQSGACYAEPDTLNMAGYYRLSLEEIGSSRIGQELLLPLLMGRLEPTLDEAAMDEALQIARREQFNERQAEAVSWAHGAHHIACIQGPPGTGKTRVLGLIVRLAVACGERVLVSSHTHTAINNALNAIAAHGVPLVKVGRSTQSKALHAGIAMVEKLGEWHERPERPGQGYVVGATPFATCSRRLQDYSFDTVVFDEASQITLPLALMAMRKARRYIFIGDQRQLPPVLLTRSVLDGRQHSVFAHLTHAGGDHVVMLEETYRMNQWLAAWPSGHYYGGRLQATGSNAQRQLQLDWAAVPQPWQAALAADQPLVFIPTRDGQARTSNLADAELVAELCEALLGAGLPAHAIGIVSPFRAQGRLIRKQLQWRLGLHNARQILADTVERMQGQEREVVILSLASGDHDFIAAAAAFLFQPERINVSITRAKIKLLVIGPEGLDASDIEHPTLRRWLQQYQSLLAHCHRVPL</sequence>
<evidence type="ECO:0000259" key="6">
    <source>
        <dbReference type="Pfam" id="PF13086"/>
    </source>
</evidence>
<evidence type="ECO:0000313" key="8">
    <source>
        <dbReference type="EMBL" id="THJ31751.1"/>
    </source>
</evidence>
<dbReference type="PANTHER" id="PTHR43788:SF8">
    <property type="entry name" value="DNA-BINDING PROTEIN SMUBP-2"/>
    <property type="match status" value="1"/>
</dbReference>
<keyword evidence="2" id="KW-0547">Nucleotide-binding</keyword>
<dbReference type="PANTHER" id="PTHR43788">
    <property type="entry name" value="DNA2/NAM7 HELICASE FAMILY MEMBER"/>
    <property type="match status" value="1"/>
</dbReference>
<proteinExistence type="inferred from homology"/>
<evidence type="ECO:0000259" key="7">
    <source>
        <dbReference type="Pfam" id="PF13087"/>
    </source>
</evidence>
<dbReference type="InterPro" id="IPR050534">
    <property type="entry name" value="Coronavir_polyprotein_1ab"/>
</dbReference>
<dbReference type="SUPFAM" id="SSF52540">
    <property type="entry name" value="P-loop containing nucleoside triphosphate hydrolases"/>
    <property type="match status" value="1"/>
</dbReference>
<dbReference type="Pfam" id="PF13086">
    <property type="entry name" value="AAA_11"/>
    <property type="match status" value="2"/>
</dbReference>
<keyword evidence="9" id="KW-1185">Reference proteome</keyword>
<evidence type="ECO:0000256" key="2">
    <source>
        <dbReference type="ARBA" id="ARBA00022741"/>
    </source>
</evidence>
<dbReference type="Gene3D" id="3.40.50.300">
    <property type="entry name" value="P-loop containing nucleotide triphosphate hydrolases"/>
    <property type="match status" value="2"/>
</dbReference>
<dbReference type="AlphaFoldDB" id="A0A4S5BLU5"/>
<evidence type="ECO:0000256" key="1">
    <source>
        <dbReference type="ARBA" id="ARBA00007913"/>
    </source>
</evidence>
<keyword evidence="3" id="KW-0378">Hydrolase</keyword>
<dbReference type="GO" id="GO:0005524">
    <property type="term" value="F:ATP binding"/>
    <property type="evidence" value="ECO:0007669"/>
    <property type="project" value="UniProtKB-KW"/>
</dbReference>
<evidence type="ECO:0000256" key="4">
    <source>
        <dbReference type="ARBA" id="ARBA00022806"/>
    </source>
</evidence>
<dbReference type="InterPro" id="IPR047187">
    <property type="entry name" value="SF1_C_Upf1"/>
</dbReference>
<dbReference type="GO" id="GO:0016787">
    <property type="term" value="F:hydrolase activity"/>
    <property type="evidence" value="ECO:0007669"/>
    <property type="project" value="UniProtKB-KW"/>
</dbReference>
<evidence type="ECO:0000256" key="3">
    <source>
        <dbReference type="ARBA" id="ARBA00022801"/>
    </source>
</evidence>
<protein>
    <submittedName>
        <fullName evidence="8">DNA helicase</fullName>
    </submittedName>
</protein>
<feature type="domain" description="DNA2/NAM7 helicase-like C-terminal" evidence="7">
    <location>
        <begin position="351"/>
        <end position="546"/>
    </location>
</feature>
<accession>A0A4S5BLU5</accession>
<dbReference type="CDD" id="cd18808">
    <property type="entry name" value="SF1_C_Upf1"/>
    <property type="match status" value="1"/>
</dbReference>
<feature type="domain" description="DNA2/NAM7 helicase helicase" evidence="6">
    <location>
        <begin position="175"/>
        <end position="254"/>
    </location>
</feature>
<name>A0A4S5BLU5_9BURK</name>
<dbReference type="OrthoDB" id="9757917at2"/>